<dbReference type="SUPFAM" id="SSF53448">
    <property type="entry name" value="Nucleotide-diphospho-sugar transferases"/>
    <property type="match status" value="1"/>
</dbReference>
<dbReference type="EC" id="2.4.-.-" evidence="2"/>
<keyword evidence="2" id="KW-0328">Glycosyltransferase</keyword>
<protein>
    <submittedName>
        <fullName evidence="2">Glycosyltransferase family 2 protein</fullName>
        <ecNumber evidence="2">2.4.-.-</ecNumber>
    </submittedName>
</protein>
<organism evidence="2 3">
    <name type="scientific">Larkinella bovis</name>
    <dbReference type="NCBI Taxonomy" id="683041"/>
    <lineage>
        <taxon>Bacteria</taxon>
        <taxon>Pseudomonadati</taxon>
        <taxon>Bacteroidota</taxon>
        <taxon>Cytophagia</taxon>
        <taxon>Cytophagales</taxon>
        <taxon>Spirosomataceae</taxon>
        <taxon>Larkinella</taxon>
    </lineage>
</organism>
<dbReference type="EMBL" id="JBHSMA010000001">
    <property type="protein sequence ID" value="MFC5409051.1"/>
    <property type="molecule type" value="Genomic_DNA"/>
</dbReference>
<dbReference type="GO" id="GO:0016757">
    <property type="term" value="F:glycosyltransferase activity"/>
    <property type="evidence" value="ECO:0007669"/>
    <property type="project" value="UniProtKB-KW"/>
</dbReference>
<name>A0ABW0I9M3_9BACT</name>
<comment type="caution">
    <text evidence="2">The sequence shown here is derived from an EMBL/GenBank/DDBJ whole genome shotgun (WGS) entry which is preliminary data.</text>
</comment>
<dbReference type="Proteomes" id="UP001596106">
    <property type="component" value="Unassembled WGS sequence"/>
</dbReference>
<sequence length="321" mass="36977">MKLSIIILNYNSSGFTLDCVESIRKQTQRIDYEVVVVDNGSRPDDFERLLILTELPCLNVVRSQVNLGFAGGNMLGLQVADPASDYYFFLNNDCVLLDDVGSRLVAFMEDNRSVGVCTGQAVNRDGQHEPSFNYYPTLSGKWLGHGLKRWFNPTDYRPRWQPYSEPVEVPVVTGSALFVRATAFWQVGGFDPAFFLYCEEEDLCRRLRERGWKAMLVPDVRFRHLGGGSTRRSLQTEKEYYISLFYYFRKNENGFKLLLLQLFYTLKVGRKAFTSRHFAHLAWFILRGAPGRESLRYWQGLPVIARPLGARFQSTHSFQTL</sequence>
<dbReference type="Pfam" id="PF00535">
    <property type="entry name" value="Glycos_transf_2"/>
    <property type="match status" value="1"/>
</dbReference>
<dbReference type="Gene3D" id="3.90.550.10">
    <property type="entry name" value="Spore Coat Polysaccharide Biosynthesis Protein SpsA, Chain A"/>
    <property type="match status" value="1"/>
</dbReference>
<dbReference type="PANTHER" id="PTHR43179">
    <property type="entry name" value="RHAMNOSYLTRANSFERASE WBBL"/>
    <property type="match status" value="1"/>
</dbReference>
<evidence type="ECO:0000259" key="1">
    <source>
        <dbReference type="Pfam" id="PF00535"/>
    </source>
</evidence>
<dbReference type="InterPro" id="IPR001173">
    <property type="entry name" value="Glyco_trans_2-like"/>
</dbReference>
<dbReference type="PANTHER" id="PTHR43179:SF7">
    <property type="entry name" value="RHAMNOSYLTRANSFERASE WBBL"/>
    <property type="match status" value="1"/>
</dbReference>
<dbReference type="RefSeq" id="WP_379842601.1">
    <property type="nucleotide sequence ID" value="NZ_JBHSMA010000001.1"/>
</dbReference>
<reference evidence="3" key="1">
    <citation type="journal article" date="2019" name="Int. J. Syst. Evol. Microbiol.">
        <title>The Global Catalogue of Microorganisms (GCM) 10K type strain sequencing project: providing services to taxonomists for standard genome sequencing and annotation.</title>
        <authorList>
            <consortium name="The Broad Institute Genomics Platform"/>
            <consortium name="The Broad Institute Genome Sequencing Center for Infectious Disease"/>
            <person name="Wu L."/>
            <person name="Ma J."/>
        </authorList>
    </citation>
    <scope>NUCLEOTIDE SEQUENCE [LARGE SCALE GENOMIC DNA]</scope>
    <source>
        <strain evidence="3">CCUG 55250</strain>
    </source>
</reference>
<evidence type="ECO:0000313" key="3">
    <source>
        <dbReference type="Proteomes" id="UP001596106"/>
    </source>
</evidence>
<keyword evidence="2" id="KW-0808">Transferase</keyword>
<dbReference type="InterPro" id="IPR029044">
    <property type="entry name" value="Nucleotide-diphossugar_trans"/>
</dbReference>
<gene>
    <name evidence="2" type="ORF">ACFPMF_07030</name>
</gene>
<accession>A0ABW0I9M3</accession>
<proteinExistence type="predicted"/>
<keyword evidence="3" id="KW-1185">Reference proteome</keyword>
<evidence type="ECO:0000313" key="2">
    <source>
        <dbReference type="EMBL" id="MFC5409051.1"/>
    </source>
</evidence>
<feature type="domain" description="Glycosyltransferase 2-like" evidence="1">
    <location>
        <begin position="4"/>
        <end position="148"/>
    </location>
</feature>
<dbReference type="CDD" id="cd04186">
    <property type="entry name" value="GT_2_like_c"/>
    <property type="match status" value="1"/>
</dbReference>